<reference evidence="2" key="1">
    <citation type="submission" date="2024-01" db="EMBL/GenBank/DDBJ databases">
        <title>First draft genome sequence data of TA4-1, the type strain of Gram-positive actinobacterium Streptomyces chiangmaiensis.</title>
        <authorList>
            <person name="Yasawong M."/>
            <person name="Nantapong N."/>
        </authorList>
    </citation>
    <scope>NUCLEOTIDE SEQUENCE</scope>
    <source>
        <strain evidence="2">TA4-1</strain>
    </source>
</reference>
<dbReference type="Proteomes" id="UP001333996">
    <property type="component" value="Unassembled WGS sequence"/>
</dbReference>
<evidence type="ECO:0008006" key="4">
    <source>
        <dbReference type="Google" id="ProtNLM"/>
    </source>
</evidence>
<feature type="transmembrane region" description="Helical" evidence="1">
    <location>
        <begin position="66"/>
        <end position="85"/>
    </location>
</feature>
<evidence type="ECO:0000313" key="2">
    <source>
        <dbReference type="EMBL" id="MED7822065.1"/>
    </source>
</evidence>
<gene>
    <name evidence="2" type="ORF">VXC91_08730</name>
</gene>
<organism evidence="2 3">
    <name type="scientific">Streptomyces chiangmaiensis</name>
    <dbReference type="NCBI Taxonomy" id="766497"/>
    <lineage>
        <taxon>Bacteria</taxon>
        <taxon>Bacillati</taxon>
        <taxon>Actinomycetota</taxon>
        <taxon>Actinomycetes</taxon>
        <taxon>Kitasatosporales</taxon>
        <taxon>Streptomycetaceae</taxon>
        <taxon>Streptomyces</taxon>
    </lineage>
</organism>
<keyword evidence="3" id="KW-1185">Reference proteome</keyword>
<keyword evidence="1" id="KW-0812">Transmembrane</keyword>
<dbReference type="RefSeq" id="WP_329506417.1">
    <property type="nucleotide sequence ID" value="NZ_BAAAYZ010000028.1"/>
</dbReference>
<dbReference type="EMBL" id="JAYWVC010000018">
    <property type="protein sequence ID" value="MED7822065.1"/>
    <property type="molecule type" value="Genomic_DNA"/>
</dbReference>
<keyword evidence="1" id="KW-0472">Membrane</keyword>
<keyword evidence="1" id="KW-1133">Transmembrane helix</keyword>
<evidence type="ECO:0000256" key="1">
    <source>
        <dbReference type="SAM" id="Phobius"/>
    </source>
</evidence>
<evidence type="ECO:0000313" key="3">
    <source>
        <dbReference type="Proteomes" id="UP001333996"/>
    </source>
</evidence>
<name>A0ABU7FDB5_9ACTN</name>
<feature type="transmembrane region" description="Helical" evidence="1">
    <location>
        <begin position="105"/>
        <end position="122"/>
    </location>
</feature>
<feature type="transmembrane region" description="Helical" evidence="1">
    <location>
        <begin position="32"/>
        <end position="59"/>
    </location>
</feature>
<protein>
    <recommendedName>
        <fullName evidence="4">Integral membrane protein</fullName>
    </recommendedName>
</protein>
<comment type="caution">
    <text evidence="2">The sequence shown here is derived from an EMBL/GenBank/DDBJ whole genome shotgun (WGS) entry which is preliminary data.</text>
</comment>
<sequence length="142" mass="14868">MSVARLLMGVAGLALMGVGVFRLLDVSDLTGVLIWLGAAVALHDALIAPLVLLIGLLLVRGRVRGPVRGALLVTGALTAVALPVLLRPGRPANSSVLPLDYPRNWLLALVAVAAVTALLQAARGIRRSRRRPPSQARQPSGR</sequence>
<proteinExistence type="predicted"/>
<accession>A0ABU7FDB5</accession>